<dbReference type="AlphaFoldDB" id="A0A8X7Y5A7"/>
<keyword evidence="2" id="KW-1003">Cell membrane</keyword>
<dbReference type="PANTHER" id="PTHR35129:SF6">
    <property type="entry name" value="G PROTEIN GAMMA DOMAIN-CONTAINING PROTEIN"/>
    <property type="match status" value="1"/>
</dbReference>
<dbReference type="InterPro" id="IPR015898">
    <property type="entry name" value="G-protein_gamma-like_dom"/>
</dbReference>
<protein>
    <recommendedName>
        <fullName evidence="8">G protein gamma domain-containing protein</fullName>
    </recommendedName>
</protein>
<dbReference type="Pfam" id="PF00631">
    <property type="entry name" value="G-gamma"/>
    <property type="match status" value="1"/>
</dbReference>
<reference evidence="9" key="1">
    <citation type="journal article" date="2020" name="bioRxiv">
        <title>Hybrid origin of Populus tomentosa Carr. identified through genome sequencing and phylogenomic analysis.</title>
        <authorList>
            <person name="An X."/>
            <person name="Gao K."/>
            <person name="Chen Z."/>
            <person name="Li J."/>
            <person name="Yang X."/>
            <person name="Yang X."/>
            <person name="Zhou J."/>
            <person name="Guo T."/>
            <person name="Zhao T."/>
            <person name="Huang S."/>
            <person name="Miao D."/>
            <person name="Khan W.U."/>
            <person name="Rao P."/>
            <person name="Ye M."/>
            <person name="Lei B."/>
            <person name="Liao W."/>
            <person name="Wang J."/>
            <person name="Ji L."/>
            <person name="Li Y."/>
            <person name="Guo B."/>
            <person name="Mustafa N.S."/>
            <person name="Li S."/>
            <person name="Yun Q."/>
            <person name="Keller S.R."/>
            <person name="Mao J."/>
            <person name="Zhang R."/>
            <person name="Strauss S.H."/>
        </authorList>
    </citation>
    <scope>NUCLEOTIDE SEQUENCE</scope>
    <source>
        <strain evidence="9">GM15</strain>
        <tissue evidence="9">Leaf</tissue>
    </source>
</reference>
<feature type="region of interest" description="Disordered" evidence="7">
    <location>
        <begin position="178"/>
        <end position="197"/>
    </location>
</feature>
<dbReference type="Proteomes" id="UP000886885">
    <property type="component" value="Chromosome 15D"/>
</dbReference>
<gene>
    <name evidence="9" type="ORF">POTOM_051013</name>
</gene>
<sequence>MMKYISTFGLCCKVDSALISPYLAYKSSKFGAKSLSFDDLLIIKVFDRLKRMLKLISTSRFTAVSCALRPITQWTTGLQNWSTSFIPSIPSMSSVSKIKLACVIIEICYKAFGFEGKSTKALCTLESCVALLALPSLLLLGESGNATVTVRSNDIDLIIAFGGDENMEMDRLLAAPGRETTDVTETSSNDQREYSNSNPKLSLFADKSYEHFMEKLDSSTNYSSRLSMSGVQLMAESLFFPPPEMESDRSDSSGPITQRVYSLGAAAAGATDTRGKHRIQAELKRIEQEARFLEEELEQLDKLEKASTACKEMLNNVETIPDPLLPITNGPMNPLWDRWFEGPRESKGCSCWIF</sequence>
<evidence type="ECO:0000313" key="10">
    <source>
        <dbReference type="Proteomes" id="UP000886885"/>
    </source>
</evidence>
<organism evidence="9 10">
    <name type="scientific">Populus tomentosa</name>
    <name type="common">Chinese white poplar</name>
    <dbReference type="NCBI Taxonomy" id="118781"/>
    <lineage>
        <taxon>Eukaryota</taxon>
        <taxon>Viridiplantae</taxon>
        <taxon>Streptophyta</taxon>
        <taxon>Embryophyta</taxon>
        <taxon>Tracheophyta</taxon>
        <taxon>Spermatophyta</taxon>
        <taxon>Magnoliopsida</taxon>
        <taxon>eudicotyledons</taxon>
        <taxon>Gunneridae</taxon>
        <taxon>Pentapetalae</taxon>
        <taxon>rosids</taxon>
        <taxon>fabids</taxon>
        <taxon>Malpighiales</taxon>
        <taxon>Salicaceae</taxon>
        <taxon>Saliceae</taxon>
        <taxon>Populus</taxon>
    </lineage>
</organism>
<evidence type="ECO:0000256" key="4">
    <source>
        <dbReference type="ARBA" id="ARBA00023136"/>
    </source>
</evidence>
<feature type="coiled-coil region" evidence="6">
    <location>
        <begin position="276"/>
        <end position="313"/>
    </location>
</feature>
<dbReference type="PANTHER" id="PTHR35129">
    <property type="entry name" value="GUANINE NUCLEOTIDE-BINDING PROTEIN SUBUNIT GAMMA 1"/>
    <property type="match status" value="1"/>
</dbReference>
<evidence type="ECO:0000256" key="1">
    <source>
        <dbReference type="ARBA" id="ARBA00004236"/>
    </source>
</evidence>
<evidence type="ECO:0000256" key="6">
    <source>
        <dbReference type="SAM" id="Coils"/>
    </source>
</evidence>
<comment type="subcellular location">
    <subcellularLocation>
        <location evidence="1">Cell membrane</location>
    </subcellularLocation>
</comment>
<keyword evidence="5" id="KW-0807">Transducer</keyword>
<proteinExistence type="predicted"/>
<dbReference type="EMBL" id="JAAWWB010000030">
    <property type="protein sequence ID" value="KAG6746473.1"/>
    <property type="molecule type" value="Genomic_DNA"/>
</dbReference>
<evidence type="ECO:0000256" key="7">
    <source>
        <dbReference type="SAM" id="MobiDB-lite"/>
    </source>
</evidence>
<dbReference type="SMART" id="SM01224">
    <property type="entry name" value="G_gamma"/>
    <property type="match status" value="1"/>
</dbReference>
<dbReference type="OrthoDB" id="1934467at2759"/>
<evidence type="ECO:0000256" key="3">
    <source>
        <dbReference type="ARBA" id="ARBA00023054"/>
    </source>
</evidence>
<evidence type="ECO:0000259" key="8">
    <source>
        <dbReference type="SMART" id="SM01224"/>
    </source>
</evidence>
<name>A0A8X7Y5A7_POPTO</name>
<dbReference type="InterPro" id="IPR045878">
    <property type="entry name" value="GG1/2"/>
</dbReference>
<feature type="domain" description="G protein gamma" evidence="8">
    <location>
        <begin position="280"/>
        <end position="354"/>
    </location>
</feature>
<comment type="caution">
    <text evidence="9">The sequence shown here is derived from an EMBL/GenBank/DDBJ whole genome shotgun (WGS) entry which is preliminary data.</text>
</comment>
<accession>A0A8X7Y5A7</accession>
<keyword evidence="10" id="KW-1185">Reference proteome</keyword>
<dbReference type="GO" id="GO:0007186">
    <property type="term" value="P:G protein-coupled receptor signaling pathway"/>
    <property type="evidence" value="ECO:0007669"/>
    <property type="project" value="InterPro"/>
</dbReference>
<keyword evidence="3 6" id="KW-0175">Coiled coil</keyword>
<evidence type="ECO:0000313" key="9">
    <source>
        <dbReference type="EMBL" id="KAG6746473.1"/>
    </source>
</evidence>
<dbReference type="GO" id="GO:0005886">
    <property type="term" value="C:plasma membrane"/>
    <property type="evidence" value="ECO:0007669"/>
    <property type="project" value="UniProtKB-SubCell"/>
</dbReference>
<feature type="compositionally biased region" description="Polar residues" evidence="7">
    <location>
        <begin position="183"/>
        <end position="197"/>
    </location>
</feature>
<keyword evidence="4" id="KW-0472">Membrane</keyword>
<evidence type="ECO:0000256" key="5">
    <source>
        <dbReference type="ARBA" id="ARBA00023224"/>
    </source>
</evidence>
<evidence type="ECO:0000256" key="2">
    <source>
        <dbReference type="ARBA" id="ARBA00022475"/>
    </source>
</evidence>